<keyword evidence="5" id="KW-0997">Cell inner membrane</keyword>
<keyword evidence="7" id="KW-0653">Protein transport</keyword>
<dbReference type="RefSeq" id="WP_345928750.1">
    <property type="nucleotide sequence ID" value="NZ_JBDIVF010000007.1"/>
</dbReference>
<gene>
    <name evidence="12" type="ORF">ABVT11_14870</name>
</gene>
<evidence type="ECO:0000256" key="1">
    <source>
        <dbReference type="ARBA" id="ARBA00004383"/>
    </source>
</evidence>
<dbReference type="Pfam" id="PF03544">
    <property type="entry name" value="TonB_C"/>
    <property type="match status" value="1"/>
</dbReference>
<keyword evidence="9" id="KW-0472">Membrane</keyword>
<evidence type="ECO:0000313" key="13">
    <source>
        <dbReference type="Proteomes" id="UP001548590"/>
    </source>
</evidence>
<comment type="similarity">
    <text evidence="2">Belongs to the TonB family.</text>
</comment>
<comment type="subcellular location">
    <subcellularLocation>
        <location evidence="1">Cell inner membrane</location>
        <topology evidence="1">Single-pass membrane protein</topology>
        <orientation evidence="1">Periplasmic side</orientation>
    </subcellularLocation>
</comment>
<evidence type="ECO:0000256" key="4">
    <source>
        <dbReference type="ARBA" id="ARBA00022475"/>
    </source>
</evidence>
<dbReference type="PANTHER" id="PTHR33446">
    <property type="entry name" value="PROTEIN TONB-RELATED"/>
    <property type="match status" value="1"/>
</dbReference>
<comment type="caution">
    <text evidence="12">The sequence shown here is derived from an EMBL/GenBank/DDBJ whole genome shotgun (WGS) entry which is preliminary data.</text>
</comment>
<feature type="compositionally biased region" description="Low complexity" evidence="10">
    <location>
        <begin position="120"/>
        <end position="153"/>
    </location>
</feature>
<evidence type="ECO:0000259" key="11">
    <source>
        <dbReference type="PROSITE" id="PS52015"/>
    </source>
</evidence>
<feature type="region of interest" description="Disordered" evidence="10">
    <location>
        <begin position="92"/>
        <end position="153"/>
    </location>
</feature>
<proteinExistence type="inferred from homology"/>
<evidence type="ECO:0000256" key="9">
    <source>
        <dbReference type="ARBA" id="ARBA00023136"/>
    </source>
</evidence>
<reference evidence="12 13" key="1">
    <citation type="submission" date="2024-07" db="EMBL/GenBank/DDBJ databases">
        <title>Uliginosibacterium paludis KCTC:42655.</title>
        <authorList>
            <person name="Kim M.K."/>
        </authorList>
    </citation>
    <scope>NUCLEOTIDE SEQUENCE [LARGE SCALE GENOMIC DNA]</scope>
    <source>
        <strain evidence="12 13">KCTC 42655</strain>
    </source>
</reference>
<evidence type="ECO:0000256" key="8">
    <source>
        <dbReference type="ARBA" id="ARBA00022989"/>
    </source>
</evidence>
<keyword evidence="3" id="KW-0813">Transport</keyword>
<protein>
    <submittedName>
        <fullName evidence="12">Energy transducer TonB</fullName>
    </submittedName>
</protein>
<evidence type="ECO:0000313" key="12">
    <source>
        <dbReference type="EMBL" id="MET1491120.1"/>
    </source>
</evidence>
<keyword evidence="13" id="KW-1185">Reference proteome</keyword>
<dbReference type="InterPro" id="IPR006260">
    <property type="entry name" value="TonB/TolA_C"/>
</dbReference>
<dbReference type="Proteomes" id="UP001548590">
    <property type="component" value="Unassembled WGS sequence"/>
</dbReference>
<evidence type="ECO:0000256" key="7">
    <source>
        <dbReference type="ARBA" id="ARBA00022927"/>
    </source>
</evidence>
<evidence type="ECO:0000256" key="6">
    <source>
        <dbReference type="ARBA" id="ARBA00022692"/>
    </source>
</evidence>
<dbReference type="EMBL" id="JBEWLZ010000009">
    <property type="protein sequence ID" value="MET1491120.1"/>
    <property type="molecule type" value="Genomic_DNA"/>
</dbReference>
<dbReference type="PANTHER" id="PTHR33446:SF2">
    <property type="entry name" value="PROTEIN TONB"/>
    <property type="match status" value="1"/>
</dbReference>
<name>A0ABV2CT91_9RHOO</name>
<dbReference type="Gene3D" id="3.30.1150.10">
    <property type="match status" value="1"/>
</dbReference>
<evidence type="ECO:0000256" key="10">
    <source>
        <dbReference type="SAM" id="MobiDB-lite"/>
    </source>
</evidence>
<keyword evidence="8" id="KW-1133">Transmembrane helix</keyword>
<keyword evidence="4" id="KW-1003">Cell membrane</keyword>
<dbReference type="SUPFAM" id="SSF74653">
    <property type="entry name" value="TolA/TonB C-terminal domain"/>
    <property type="match status" value="1"/>
</dbReference>
<feature type="domain" description="TonB C-terminal" evidence="11">
    <location>
        <begin position="162"/>
        <end position="253"/>
    </location>
</feature>
<dbReference type="NCBIfam" id="TIGR01352">
    <property type="entry name" value="tonB_Cterm"/>
    <property type="match status" value="1"/>
</dbReference>
<keyword evidence="6" id="KW-0812">Transmembrane</keyword>
<evidence type="ECO:0000256" key="2">
    <source>
        <dbReference type="ARBA" id="ARBA00006555"/>
    </source>
</evidence>
<dbReference type="PROSITE" id="PS52015">
    <property type="entry name" value="TONB_CTD"/>
    <property type="match status" value="1"/>
</dbReference>
<dbReference type="InterPro" id="IPR037682">
    <property type="entry name" value="TonB_C"/>
</dbReference>
<evidence type="ECO:0000256" key="3">
    <source>
        <dbReference type="ARBA" id="ARBA00022448"/>
    </source>
</evidence>
<dbReference type="InterPro" id="IPR051045">
    <property type="entry name" value="TonB-dependent_transducer"/>
</dbReference>
<evidence type="ECO:0000256" key="5">
    <source>
        <dbReference type="ARBA" id="ARBA00022519"/>
    </source>
</evidence>
<accession>A0ABV2CT91</accession>
<sequence>MTSEYPARWFSSRRPLRVATARALPAALESGLVRAIEPEPGARAVLAVLILGVLLVHGLLWRLVHPASADEIDPPHPLPVEVTLARPLPLAQAAPEPRPPQPRTVQPKLVQPHVTRPTVAQAPAPEARPAEPALASSAASASSAEPAAPVAAPHEAPLPETAATGQLGYLNNPPPVYPESALERGLEGVVRLKVFVLASGRPASVELDQSSGSRALDEAALRAVRRWMFVPATRAGQAVDGWASVPVVFKLGK</sequence>
<organism evidence="12 13">
    <name type="scientific">Uliginosibacterium paludis</name>
    <dbReference type="NCBI Taxonomy" id="1615952"/>
    <lineage>
        <taxon>Bacteria</taxon>
        <taxon>Pseudomonadati</taxon>
        <taxon>Pseudomonadota</taxon>
        <taxon>Betaproteobacteria</taxon>
        <taxon>Rhodocyclales</taxon>
        <taxon>Zoogloeaceae</taxon>
        <taxon>Uliginosibacterium</taxon>
    </lineage>
</organism>